<dbReference type="Pfam" id="PF07816">
    <property type="entry name" value="DUF1645"/>
    <property type="match status" value="1"/>
</dbReference>
<dbReference type="InterPro" id="IPR012442">
    <property type="entry name" value="DUF1645_plant"/>
</dbReference>
<comment type="caution">
    <text evidence="1">The sequence shown here is derived from an EMBL/GenBank/DDBJ whole genome shotgun (WGS) entry which is preliminary data.</text>
</comment>
<dbReference type="PANTHER" id="PTHR33095:SF123">
    <property type="entry name" value="HMG BOX DOMAIN-CONTAINING PROTEIN"/>
    <property type="match status" value="1"/>
</dbReference>
<gene>
    <name evidence="1" type="ORF">Ccrd_005175</name>
</gene>
<evidence type="ECO:0000313" key="1">
    <source>
        <dbReference type="EMBL" id="KVH92874.1"/>
    </source>
</evidence>
<sequence>MEMQLEVDELGFSPSFNCYFSDSLTSTTATAAAKVSREFMQEQAAQFREFSDVDEEDFEFSLVLDDEEVSGKQISVQRSPTTADVDFPVGETDTASSVHIQIQKLFVNGGEASSFSSTSESEESDDRPSGSFCIWRPKSYVVSSTITKCKKSSSAGSGSGSRRWRRILDLLRRSNSEGKESMFLLRSKKIKSSKQNRKVSPVEVTRVAGKLKEGSSPSFHGLFYAQKRAEKEGHKMKSFLPYRQDLLGFFVNIHRIGHKKSTF</sequence>
<dbReference type="PANTHER" id="PTHR33095">
    <property type="entry name" value="OS07G0619500 PROTEIN"/>
    <property type="match status" value="1"/>
</dbReference>
<protein>
    <submittedName>
        <fullName evidence="1">Uncharacterized protein</fullName>
    </submittedName>
</protein>
<dbReference type="Proteomes" id="UP000243975">
    <property type="component" value="Unassembled WGS sequence"/>
</dbReference>
<accession>A0A118JV00</accession>
<dbReference type="OrthoDB" id="1111059at2759"/>
<dbReference type="OMA" id="VNIHRIG"/>
<dbReference type="AlphaFoldDB" id="A0A118JV00"/>
<proteinExistence type="predicted"/>
<name>A0A118JV00_CYNCS</name>
<reference evidence="1 2" key="1">
    <citation type="journal article" date="2016" name="Sci. Rep.">
        <title>The genome sequence of the outbreeding globe artichoke constructed de novo incorporating a phase-aware low-pass sequencing strategy of F1 progeny.</title>
        <authorList>
            <person name="Scaglione D."/>
            <person name="Reyes-Chin-Wo S."/>
            <person name="Acquadro A."/>
            <person name="Froenicke L."/>
            <person name="Portis E."/>
            <person name="Beitel C."/>
            <person name="Tirone M."/>
            <person name="Mauro R."/>
            <person name="Lo Monaco A."/>
            <person name="Mauromicale G."/>
            <person name="Faccioli P."/>
            <person name="Cattivelli L."/>
            <person name="Rieseberg L."/>
            <person name="Michelmore R."/>
            <person name="Lanteri S."/>
        </authorList>
    </citation>
    <scope>NUCLEOTIDE SEQUENCE [LARGE SCALE GENOMIC DNA]</scope>
    <source>
        <strain evidence="1">2C</strain>
    </source>
</reference>
<dbReference type="EMBL" id="LEKV01004804">
    <property type="protein sequence ID" value="KVH92874.1"/>
    <property type="molecule type" value="Genomic_DNA"/>
</dbReference>
<evidence type="ECO:0000313" key="2">
    <source>
        <dbReference type="Proteomes" id="UP000243975"/>
    </source>
</evidence>
<dbReference type="Gramene" id="KVH92874">
    <property type="protein sequence ID" value="KVH92874"/>
    <property type="gene ID" value="Ccrd_005175"/>
</dbReference>
<dbReference type="STRING" id="59895.A0A118JV00"/>
<keyword evidence="2" id="KW-1185">Reference proteome</keyword>
<organism evidence="1 2">
    <name type="scientific">Cynara cardunculus var. scolymus</name>
    <name type="common">Globe artichoke</name>
    <name type="synonym">Cynara scolymus</name>
    <dbReference type="NCBI Taxonomy" id="59895"/>
    <lineage>
        <taxon>Eukaryota</taxon>
        <taxon>Viridiplantae</taxon>
        <taxon>Streptophyta</taxon>
        <taxon>Embryophyta</taxon>
        <taxon>Tracheophyta</taxon>
        <taxon>Spermatophyta</taxon>
        <taxon>Magnoliopsida</taxon>
        <taxon>eudicotyledons</taxon>
        <taxon>Gunneridae</taxon>
        <taxon>Pentapetalae</taxon>
        <taxon>asterids</taxon>
        <taxon>campanulids</taxon>
        <taxon>Asterales</taxon>
        <taxon>Asteraceae</taxon>
        <taxon>Carduoideae</taxon>
        <taxon>Cardueae</taxon>
        <taxon>Carduinae</taxon>
        <taxon>Cynara</taxon>
    </lineage>
</organism>